<feature type="domain" description="DAGKc" evidence="13">
    <location>
        <begin position="4"/>
        <end position="142"/>
    </location>
</feature>
<dbReference type="SMART" id="SM00046">
    <property type="entry name" value="DAGKc"/>
    <property type="match status" value="1"/>
</dbReference>
<keyword evidence="3" id="KW-0444">Lipid biosynthesis</keyword>
<evidence type="ECO:0000256" key="5">
    <source>
        <dbReference type="ARBA" id="ARBA00022723"/>
    </source>
</evidence>
<keyword evidence="6" id="KW-0547">Nucleotide-binding</keyword>
<gene>
    <name evidence="14" type="ORF">K6V98_07630</name>
</gene>
<sequence>MTNSPLGRTLVIANPAAGCGEGERARVFAERFLASFSSATEGYEILSTEGPGDARGLARMAGEAGFSSVIALGGDGVIHEVVNGLMALRQSIRPALGIIPMGSGNDYARTIGMAKNHAEDALAQLVQGQIVNFEVGQVNDVYFMQTLSFGLDAAVAIDTIRRREKNTSLRGESLYVTSALKLFPHARRGWPCRAHIDGGHELILPTIIFTVQIGPTYGGGFQVCPAANPCDGVFDLCYNISRPALPHLAALLGMVRAGTHTRSRVLRLRQAKTIELAFETPVPAQVDGEELEGQHFDIQVIPQALRVICPTPATRTNRVTWDAPHAKE</sequence>
<keyword evidence="15" id="KW-1185">Reference proteome</keyword>
<comment type="caution">
    <text evidence="14">The sequence shown here is derived from an EMBL/GenBank/DDBJ whole genome shotgun (WGS) entry which is preliminary data.</text>
</comment>
<evidence type="ECO:0000256" key="9">
    <source>
        <dbReference type="ARBA" id="ARBA00022842"/>
    </source>
</evidence>
<evidence type="ECO:0000256" key="6">
    <source>
        <dbReference type="ARBA" id="ARBA00022741"/>
    </source>
</evidence>
<organism evidence="14 15">
    <name type="scientific">Collinsella ureilytica</name>
    <dbReference type="NCBI Taxonomy" id="2869515"/>
    <lineage>
        <taxon>Bacteria</taxon>
        <taxon>Bacillati</taxon>
        <taxon>Actinomycetota</taxon>
        <taxon>Coriobacteriia</taxon>
        <taxon>Coriobacteriales</taxon>
        <taxon>Coriobacteriaceae</taxon>
        <taxon>Collinsella</taxon>
    </lineage>
</organism>
<evidence type="ECO:0000313" key="14">
    <source>
        <dbReference type="EMBL" id="MBY4798214.1"/>
    </source>
</evidence>
<dbReference type="InterPro" id="IPR017438">
    <property type="entry name" value="ATP-NAD_kinase_N"/>
</dbReference>
<dbReference type="Gene3D" id="2.60.200.40">
    <property type="match status" value="1"/>
</dbReference>
<dbReference type="NCBIfam" id="TIGR00147">
    <property type="entry name" value="YegS/Rv2252/BmrU family lipid kinase"/>
    <property type="match status" value="1"/>
</dbReference>
<keyword evidence="11" id="KW-0594">Phospholipid biosynthesis</keyword>
<evidence type="ECO:0000256" key="7">
    <source>
        <dbReference type="ARBA" id="ARBA00022777"/>
    </source>
</evidence>
<reference evidence="14 15" key="1">
    <citation type="submission" date="2021-08" db="EMBL/GenBank/DDBJ databases">
        <title>Collinsella faecalis sp. nov. isolated from swine faeces.</title>
        <authorList>
            <person name="Oh B.S."/>
            <person name="Lee J.H."/>
        </authorList>
    </citation>
    <scope>NUCLEOTIDE SEQUENCE [LARGE SCALE GENOMIC DNA]</scope>
    <source>
        <strain evidence="14 15">AGMB00827</strain>
    </source>
</reference>
<dbReference type="InterPro" id="IPR001206">
    <property type="entry name" value="Diacylglycerol_kinase_cat_dom"/>
</dbReference>
<keyword evidence="10" id="KW-0443">Lipid metabolism</keyword>
<keyword evidence="5" id="KW-0479">Metal-binding</keyword>
<evidence type="ECO:0000256" key="4">
    <source>
        <dbReference type="ARBA" id="ARBA00022679"/>
    </source>
</evidence>
<keyword evidence="7 14" id="KW-0418">Kinase</keyword>
<dbReference type="PROSITE" id="PS50146">
    <property type="entry name" value="DAGK"/>
    <property type="match status" value="1"/>
</dbReference>
<keyword evidence="4" id="KW-0808">Transferase</keyword>
<evidence type="ECO:0000313" key="15">
    <source>
        <dbReference type="Proteomes" id="UP000700908"/>
    </source>
</evidence>
<evidence type="ECO:0000256" key="1">
    <source>
        <dbReference type="ARBA" id="ARBA00001946"/>
    </source>
</evidence>
<dbReference type="PANTHER" id="PTHR12358:SF106">
    <property type="entry name" value="LIPID KINASE YEGS"/>
    <property type="match status" value="1"/>
</dbReference>
<evidence type="ECO:0000259" key="13">
    <source>
        <dbReference type="PROSITE" id="PS50146"/>
    </source>
</evidence>
<comment type="cofactor">
    <cofactor evidence="1">
        <name>Mg(2+)</name>
        <dbReference type="ChEBI" id="CHEBI:18420"/>
    </cofactor>
</comment>
<dbReference type="Pfam" id="PF00781">
    <property type="entry name" value="DAGK_cat"/>
    <property type="match status" value="1"/>
</dbReference>
<dbReference type="InterPro" id="IPR016064">
    <property type="entry name" value="NAD/diacylglycerol_kinase_sf"/>
</dbReference>
<name>A0ABS7MLH5_9ACTN</name>
<keyword evidence="12" id="KW-1208">Phospholipid metabolism</keyword>
<comment type="similarity">
    <text evidence="2">Belongs to the diacylglycerol/lipid kinase family.</text>
</comment>
<dbReference type="InterPro" id="IPR005218">
    <property type="entry name" value="Diacylglycerol/lipid_kinase"/>
</dbReference>
<dbReference type="Gene3D" id="3.40.50.10330">
    <property type="entry name" value="Probable inorganic polyphosphate/atp-NAD kinase, domain 1"/>
    <property type="match status" value="1"/>
</dbReference>
<keyword evidence="8" id="KW-0067">ATP-binding</keyword>
<accession>A0ABS7MLH5</accession>
<protein>
    <submittedName>
        <fullName evidence="14">Diacylglycerol kinase family lipid kinase</fullName>
    </submittedName>
</protein>
<dbReference type="GO" id="GO:0016301">
    <property type="term" value="F:kinase activity"/>
    <property type="evidence" value="ECO:0007669"/>
    <property type="project" value="UniProtKB-KW"/>
</dbReference>
<dbReference type="RefSeq" id="WP_222199930.1">
    <property type="nucleotide sequence ID" value="NZ_JAIMFO010000008.1"/>
</dbReference>
<dbReference type="SUPFAM" id="SSF111331">
    <property type="entry name" value="NAD kinase/diacylglycerol kinase-like"/>
    <property type="match status" value="1"/>
</dbReference>
<evidence type="ECO:0000256" key="2">
    <source>
        <dbReference type="ARBA" id="ARBA00005983"/>
    </source>
</evidence>
<evidence type="ECO:0000256" key="11">
    <source>
        <dbReference type="ARBA" id="ARBA00023209"/>
    </source>
</evidence>
<dbReference type="InterPro" id="IPR045540">
    <property type="entry name" value="YegS/DAGK_C"/>
</dbReference>
<proteinExistence type="inferred from homology"/>
<evidence type="ECO:0000256" key="10">
    <source>
        <dbReference type="ARBA" id="ARBA00023098"/>
    </source>
</evidence>
<dbReference type="PANTHER" id="PTHR12358">
    <property type="entry name" value="SPHINGOSINE KINASE"/>
    <property type="match status" value="1"/>
</dbReference>
<evidence type="ECO:0000256" key="8">
    <source>
        <dbReference type="ARBA" id="ARBA00022840"/>
    </source>
</evidence>
<dbReference type="EMBL" id="JAIMFO010000008">
    <property type="protein sequence ID" value="MBY4798214.1"/>
    <property type="molecule type" value="Genomic_DNA"/>
</dbReference>
<evidence type="ECO:0000256" key="12">
    <source>
        <dbReference type="ARBA" id="ARBA00023264"/>
    </source>
</evidence>
<dbReference type="InterPro" id="IPR050187">
    <property type="entry name" value="Lipid_Phosphate_FormReg"/>
</dbReference>
<keyword evidence="9" id="KW-0460">Magnesium</keyword>
<dbReference type="Proteomes" id="UP000700908">
    <property type="component" value="Unassembled WGS sequence"/>
</dbReference>
<dbReference type="Pfam" id="PF19279">
    <property type="entry name" value="YegS_C"/>
    <property type="match status" value="1"/>
</dbReference>
<evidence type="ECO:0000256" key="3">
    <source>
        <dbReference type="ARBA" id="ARBA00022516"/>
    </source>
</evidence>